<dbReference type="EMBL" id="VRTS01000007">
    <property type="protein sequence ID" value="TXK61031.1"/>
    <property type="molecule type" value="Genomic_DNA"/>
</dbReference>
<dbReference type="Proteomes" id="UP000321248">
    <property type="component" value="Unassembled WGS sequence"/>
</dbReference>
<sequence>MVAGSGAGCRGGVAGGVAMYMATPLLEQFDELWSRVAAFIDDLVGWLGQFGWAQQWLGNGNSDQLADAASMVVDHVAKATMLLLGALSSLVILLALGLFAAFNPGLYRNGLLKLFPDPLRQRMDRALGAIALSLRWWFLGQLVSMLLLGVTVSIGLLVIGVDVWLGLGVLTALLTFIPFLGPLIAAVPILLAGFAEGTQVGLIVLVFYLIVQNIEGNIVVPMIQQRAVHVAPALMIATQVLMGVLFGVMGLILAAPLTVVAMVAVNKLYVEDVLGRQTQS</sequence>
<keyword evidence="8" id="KW-1185">Reference proteome</keyword>
<reference evidence="7 8" key="1">
    <citation type="submission" date="2019-08" db="EMBL/GenBank/DDBJ databases">
        <authorList>
            <person name="Karlyshev A.V."/>
        </authorList>
    </citation>
    <scope>NUCLEOTIDE SEQUENCE [LARGE SCALE GENOMIC DNA]</scope>
    <source>
        <strain evidence="7 8">Alg18-2.2</strain>
    </source>
</reference>
<dbReference type="GO" id="GO:0016020">
    <property type="term" value="C:membrane"/>
    <property type="evidence" value="ECO:0007669"/>
    <property type="project" value="UniProtKB-SubCell"/>
</dbReference>
<evidence type="ECO:0000256" key="2">
    <source>
        <dbReference type="ARBA" id="ARBA00009773"/>
    </source>
</evidence>
<dbReference type="GO" id="GO:0055085">
    <property type="term" value="P:transmembrane transport"/>
    <property type="evidence" value="ECO:0007669"/>
    <property type="project" value="TreeGrafter"/>
</dbReference>
<evidence type="ECO:0000313" key="7">
    <source>
        <dbReference type="EMBL" id="TXK61031.1"/>
    </source>
</evidence>
<keyword evidence="3 6" id="KW-0812">Transmembrane</keyword>
<dbReference type="AlphaFoldDB" id="A0A5C8KML5"/>
<evidence type="ECO:0000256" key="5">
    <source>
        <dbReference type="ARBA" id="ARBA00023136"/>
    </source>
</evidence>
<protein>
    <submittedName>
        <fullName evidence="7">AI-2E family transporter</fullName>
    </submittedName>
</protein>
<comment type="similarity">
    <text evidence="2">Belongs to the autoinducer-2 exporter (AI-2E) (TC 2.A.86) family.</text>
</comment>
<dbReference type="PANTHER" id="PTHR21716">
    <property type="entry name" value="TRANSMEMBRANE PROTEIN"/>
    <property type="match status" value="1"/>
</dbReference>
<feature type="transmembrane region" description="Helical" evidence="6">
    <location>
        <begin position="200"/>
        <end position="220"/>
    </location>
</feature>
<comment type="caution">
    <text evidence="7">The sequence shown here is derived from an EMBL/GenBank/DDBJ whole genome shotgun (WGS) entry which is preliminary data.</text>
</comment>
<dbReference type="Pfam" id="PF01594">
    <property type="entry name" value="AI-2E_transport"/>
    <property type="match status" value="1"/>
</dbReference>
<name>A0A5C8KML5_9GAMM</name>
<evidence type="ECO:0000313" key="8">
    <source>
        <dbReference type="Proteomes" id="UP000321248"/>
    </source>
</evidence>
<evidence type="ECO:0000256" key="6">
    <source>
        <dbReference type="SAM" id="Phobius"/>
    </source>
</evidence>
<dbReference type="PANTHER" id="PTHR21716:SF62">
    <property type="entry name" value="TRANSPORT PROTEIN YDBI-RELATED"/>
    <property type="match status" value="1"/>
</dbReference>
<evidence type="ECO:0000256" key="3">
    <source>
        <dbReference type="ARBA" id="ARBA00022692"/>
    </source>
</evidence>
<keyword evidence="4 6" id="KW-1133">Transmembrane helix</keyword>
<feature type="transmembrane region" description="Helical" evidence="6">
    <location>
        <begin position="240"/>
        <end position="265"/>
    </location>
</feature>
<dbReference type="OrthoDB" id="5792512at2"/>
<dbReference type="RefSeq" id="WP_147892074.1">
    <property type="nucleotide sequence ID" value="NZ_VRTS01000007.1"/>
</dbReference>
<comment type="subcellular location">
    <subcellularLocation>
        <location evidence="1">Membrane</location>
        <topology evidence="1">Multi-pass membrane protein</topology>
    </subcellularLocation>
</comment>
<keyword evidence="5 6" id="KW-0472">Membrane</keyword>
<proteinExistence type="inferred from homology"/>
<evidence type="ECO:0000256" key="4">
    <source>
        <dbReference type="ARBA" id="ARBA00022989"/>
    </source>
</evidence>
<accession>A0A5C8KML5</accession>
<dbReference type="InterPro" id="IPR002549">
    <property type="entry name" value="AI-2E-like"/>
</dbReference>
<feature type="transmembrane region" description="Helical" evidence="6">
    <location>
        <begin position="81"/>
        <end position="102"/>
    </location>
</feature>
<organism evidence="7 8">
    <name type="scientific">Alkalisalibacterium limincola</name>
    <dbReference type="NCBI Taxonomy" id="2699169"/>
    <lineage>
        <taxon>Bacteria</taxon>
        <taxon>Pseudomonadati</taxon>
        <taxon>Pseudomonadota</taxon>
        <taxon>Gammaproteobacteria</taxon>
        <taxon>Lysobacterales</taxon>
        <taxon>Lysobacteraceae</taxon>
        <taxon>Alkalisalibacterium</taxon>
    </lineage>
</organism>
<evidence type="ECO:0000256" key="1">
    <source>
        <dbReference type="ARBA" id="ARBA00004141"/>
    </source>
</evidence>
<feature type="transmembrane region" description="Helical" evidence="6">
    <location>
        <begin position="145"/>
        <end position="165"/>
    </location>
</feature>
<gene>
    <name evidence="7" type="ORF">FU658_10685</name>
</gene>
<feature type="transmembrane region" description="Helical" evidence="6">
    <location>
        <begin position="172"/>
        <end position="194"/>
    </location>
</feature>